<dbReference type="CDD" id="cd11715">
    <property type="entry name" value="THUMP_AdoMetMT"/>
    <property type="match status" value="1"/>
</dbReference>
<evidence type="ECO:0000256" key="1">
    <source>
        <dbReference type="ARBA" id="ARBA00022603"/>
    </source>
</evidence>
<dbReference type="PANTHER" id="PTHR47313:SF1">
    <property type="entry name" value="RIBOSOMAL RNA LARGE SUBUNIT METHYLTRANSFERASE K_L"/>
    <property type="match status" value="1"/>
</dbReference>
<dbReference type="PATRIC" id="fig|1609981.3.peg.2121"/>
<dbReference type="PANTHER" id="PTHR47313">
    <property type="entry name" value="RIBOSOMAL RNA LARGE SUBUNIT METHYLTRANSFERASE K/L"/>
    <property type="match status" value="1"/>
</dbReference>
<dbReference type="OrthoDB" id="9809404at2"/>
<dbReference type="Pfam" id="PF22020">
    <property type="entry name" value="RlmL_1st"/>
    <property type="match status" value="1"/>
</dbReference>
<name>A0A0G3EFX6_9BACT</name>
<dbReference type="EMBL" id="CP010904">
    <property type="protein sequence ID" value="AKJ65273.1"/>
    <property type="molecule type" value="Genomic_DNA"/>
</dbReference>
<accession>A0A0G3EFX6</accession>
<evidence type="ECO:0000313" key="6">
    <source>
        <dbReference type="Proteomes" id="UP000035268"/>
    </source>
</evidence>
<evidence type="ECO:0000259" key="4">
    <source>
        <dbReference type="PROSITE" id="PS51165"/>
    </source>
</evidence>
<keyword evidence="6" id="KW-1185">Reference proteome</keyword>
<organism evidence="5 6">
    <name type="scientific">Kiritimatiella glycovorans</name>
    <dbReference type="NCBI Taxonomy" id="1307763"/>
    <lineage>
        <taxon>Bacteria</taxon>
        <taxon>Pseudomonadati</taxon>
        <taxon>Kiritimatiellota</taxon>
        <taxon>Kiritimatiellia</taxon>
        <taxon>Kiritimatiellales</taxon>
        <taxon>Kiritimatiellaceae</taxon>
        <taxon>Kiritimatiella</taxon>
    </lineage>
</organism>
<dbReference type="RefSeq" id="WP_052882522.1">
    <property type="nucleotide sequence ID" value="NZ_CP010904.1"/>
</dbReference>
<reference evidence="6" key="1">
    <citation type="submission" date="2015-02" db="EMBL/GenBank/DDBJ databases">
        <title>Description and complete genome sequence of the first cultured representative of the subdivision 5 of the Verrucomicrobia phylum.</title>
        <authorList>
            <person name="Spring S."/>
            <person name="Bunk B."/>
            <person name="Sproer C."/>
            <person name="Klenk H.-P."/>
        </authorList>
    </citation>
    <scope>NUCLEOTIDE SEQUENCE [LARGE SCALE GENOMIC DNA]</scope>
    <source>
        <strain evidence="6">L21-Fru-AB</strain>
    </source>
</reference>
<dbReference type="SUPFAM" id="SSF53335">
    <property type="entry name" value="S-adenosyl-L-methionine-dependent methyltransferases"/>
    <property type="match status" value="1"/>
</dbReference>
<evidence type="ECO:0000256" key="2">
    <source>
        <dbReference type="ARBA" id="ARBA00022679"/>
    </source>
</evidence>
<dbReference type="SUPFAM" id="SSF143437">
    <property type="entry name" value="THUMP domain-like"/>
    <property type="match status" value="1"/>
</dbReference>
<dbReference type="Gene3D" id="3.40.50.150">
    <property type="entry name" value="Vaccinia Virus protein VP39"/>
    <property type="match status" value="1"/>
</dbReference>
<dbReference type="Proteomes" id="UP000035268">
    <property type="component" value="Chromosome"/>
</dbReference>
<dbReference type="Gene3D" id="3.30.2130.30">
    <property type="match status" value="1"/>
</dbReference>
<dbReference type="InterPro" id="IPR004114">
    <property type="entry name" value="THUMP_dom"/>
</dbReference>
<dbReference type="PROSITE" id="PS00092">
    <property type="entry name" value="N6_MTASE"/>
    <property type="match status" value="1"/>
</dbReference>
<dbReference type="SMART" id="SM00981">
    <property type="entry name" value="THUMP"/>
    <property type="match status" value="1"/>
</dbReference>
<dbReference type="GO" id="GO:0003723">
    <property type="term" value="F:RNA binding"/>
    <property type="evidence" value="ECO:0007669"/>
    <property type="project" value="UniProtKB-UniRule"/>
</dbReference>
<dbReference type="InterPro" id="IPR029063">
    <property type="entry name" value="SAM-dependent_MTases_sf"/>
</dbReference>
<dbReference type="InterPro" id="IPR054170">
    <property type="entry name" value="RlmL_1st"/>
</dbReference>
<dbReference type="InterPro" id="IPR002052">
    <property type="entry name" value="DNA_methylase_N6_adenine_CS"/>
</dbReference>
<dbReference type="GO" id="GO:0052915">
    <property type="term" value="F:23S rRNA (guanine(2445)-N(2))-methyltransferase activity"/>
    <property type="evidence" value="ECO:0007669"/>
    <property type="project" value="UniProtKB-EC"/>
</dbReference>
<keyword evidence="1 5" id="KW-0489">Methyltransferase</keyword>
<dbReference type="GO" id="GO:0070043">
    <property type="term" value="F:rRNA (guanine-N7-)-methyltransferase activity"/>
    <property type="evidence" value="ECO:0007669"/>
    <property type="project" value="TreeGrafter"/>
</dbReference>
<dbReference type="Pfam" id="PF01170">
    <property type="entry name" value="UPF0020"/>
    <property type="match status" value="1"/>
</dbReference>
<proteinExistence type="predicted"/>
<dbReference type="EC" id="2.1.1.173" evidence="5"/>
<sequence>MFLYQQTQRFFVQIAGGFDEVARGELTELGAREIKPAYRGMHVASDLTTLYRMNYEARTVVRVLAPLAGFDCHSDRYLYRRVRGLEWSALMDPDRSFAVQAITADTPGLKNSNYAALKVKDALCDYFRDETGRRPRVDVRNPDVGIHLFVKNNHATISLDTSGGSLHKRGYRIARVQAPMAETLAAAAIRLSGWDGEQPLVDLMCGSGTLLCEAAMHCSRIPAGFLRKRWGFESLPDFDPRAWKNVKAHADGAMRPLPPGLIRGSDLDPKAVSAARENFDRLPGCRNRASWEVRDFRSIERIRDSLIVINPPYGVRLGEREDAEQRMKELGDFLKQRCTGCTALIYAGDRRLLRKIGLKPEWRQDLNNGGLEGVLGRYELY</sequence>
<protein>
    <submittedName>
        <fullName evidence="5">Ribosomal RNA large subunit methyltransferase L</fullName>
        <ecNumber evidence="5">2.1.1.173</ecNumber>
    </submittedName>
</protein>
<keyword evidence="2 5" id="KW-0808">Transferase</keyword>
<feature type="domain" description="THUMP" evidence="4">
    <location>
        <begin position="49"/>
        <end position="161"/>
    </location>
</feature>
<dbReference type="PROSITE" id="PS51165">
    <property type="entry name" value="THUMP"/>
    <property type="match status" value="1"/>
</dbReference>
<keyword evidence="3" id="KW-0694">RNA-binding</keyword>
<dbReference type="InterPro" id="IPR000241">
    <property type="entry name" value="RlmKL-like_Mtase"/>
</dbReference>
<dbReference type="STRING" id="1307763.L21SP4_02040"/>
<reference evidence="5 6" key="2">
    <citation type="journal article" date="2016" name="ISME J.">
        <title>Characterization of the first cultured representative of Verrucomicrobia subdivision 5 indicates the proposal of a novel phylum.</title>
        <authorList>
            <person name="Spring S."/>
            <person name="Bunk B."/>
            <person name="Sproer C."/>
            <person name="Schumann P."/>
            <person name="Rohde M."/>
            <person name="Tindall B.J."/>
            <person name="Klenk H.P."/>
        </authorList>
    </citation>
    <scope>NUCLEOTIDE SEQUENCE [LARGE SCALE GENOMIC DNA]</scope>
    <source>
        <strain evidence="5 6">L21-Fru-AB</strain>
    </source>
</reference>
<gene>
    <name evidence="5" type="primary">rlmL</name>
    <name evidence="5" type="ORF">L21SP4_02040</name>
</gene>
<dbReference type="AlphaFoldDB" id="A0A0G3EFX6"/>
<evidence type="ECO:0000313" key="5">
    <source>
        <dbReference type="EMBL" id="AKJ65273.1"/>
    </source>
</evidence>
<dbReference type="KEGG" id="vbl:L21SP4_02040"/>
<evidence type="ECO:0000256" key="3">
    <source>
        <dbReference type="PROSITE-ProRule" id="PRU00529"/>
    </source>
</evidence>
<dbReference type="Pfam" id="PF02926">
    <property type="entry name" value="THUMP"/>
    <property type="match status" value="1"/>
</dbReference>